<organism evidence="6 7">
    <name type="scientific">Rhizobium oryziradicis</name>
    <dbReference type="NCBI Taxonomy" id="1867956"/>
    <lineage>
        <taxon>Bacteria</taxon>
        <taxon>Pseudomonadati</taxon>
        <taxon>Pseudomonadota</taxon>
        <taxon>Alphaproteobacteria</taxon>
        <taxon>Hyphomicrobiales</taxon>
        <taxon>Rhizobiaceae</taxon>
        <taxon>Rhizobium/Agrobacterium group</taxon>
        <taxon>Rhizobium</taxon>
    </lineage>
</organism>
<dbReference type="CDD" id="cd17535">
    <property type="entry name" value="REC_NarL-like"/>
    <property type="match status" value="1"/>
</dbReference>
<evidence type="ECO:0000259" key="5">
    <source>
        <dbReference type="PROSITE" id="PS50110"/>
    </source>
</evidence>
<dbReference type="OrthoDB" id="9782896at2"/>
<dbReference type="InterPro" id="IPR058245">
    <property type="entry name" value="NreC/VraR/RcsB-like_REC"/>
</dbReference>
<dbReference type="PRINTS" id="PR00038">
    <property type="entry name" value="HTHLUXR"/>
</dbReference>
<dbReference type="InterPro" id="IPR000792">
    <property type="entry name" value="Tscrpt_reg_LuxR_C"/>
</dbReference>
<dbReference type="SMART" id="SM00421">
    <property type="entry name" value="HTH_LUXR"/>
    <property type="match status" value="1"/>
</dbReference>
<evidence type="ECO:0008006" key="8">
    <source>
        <dbReference type="Google" id="ProtNLM"/>
    </source>
</evidence>
<proteinExistence type="predicted"/>
<feature type="domain" description="HTH luxR-type" evidence="4">
    <location>
        <begin position="144"/>
        <end position="209"/>
    </location>
</feature>
<dbReference type="PROSITE" id="PS50043">
    <property type="entry name" value="HTH_LUXR_2"/>
    <property type="match status" value="1"/>
</dbReference>
<dbReference type="PANTHER" id="PTHR45566:SF2">
    <property type="entry name" value="NARL SUBFAMILY"/>
    <property type="match status" value="1"/>
</dbReference>
<reference evidence="6 7" key="1">
    <citation type="submission" date="2016-09" db="EMBL/GenBank/DDBJ databases">
        <title>Rhizobium oryziradicis sp. nov., isolated from the root of rice.</title>
        <authorList>
            <person name="Zhao J."/>
            <person name="Zhang X."/>
        </authorList>
    </citation>
    <scope>NUCLEOTIDE SEQUENCE [LARGE SCALE GENOMIC DNA]</scope>
    <source>
        <strain evidence="6 7">N19</strain>
    </source>
</reference>
<dbReference type="EMBL" id="MKIM01000028">
    <property type="protein sequence ID" value="OLP43066.1"/>
    <property type="molecule type" value="Genomic_DNA"/>
</dbReference>
<evidence type="ECO:0000313" key="6">
    <source>
        <dbReference type="EMBL" id="OLP43066.1"/>
    </source>
</evidence>
<dbReference type="CDD" id="cd06170">
    <property type="entry name" value="LuxR_C_like"/>
    <property type="match status" value="1"/>
</dbReference>
<dbReference type="Pfam" id="PF00072">
    <property type="entry name" value="Response_reg"/>
    <property type="match status" value="1"/>
</dbReference>
<dbReference type="SUPFAM" id="SSF52172">
    <property type="entry name" value="CheY-like"/>
    <property type="match status" value="1"/>
</dbReference>
<dbReference type="InterPro" id="IPR011006">
    <property type="entry name" value="CheY-like_superfamily"/>
</dbReference>
<dbReference type="GO" id="GO:0003677">
    <property type="term" value="F:DNA binding"/>
    <property type="evidence" value="ECO:0007669"/>
    <property type="project" value="UniProtKB-KW"/>
</dbReference>
<evidence type="ECO:0000256" key="3">
    <source>
        <dbReference type="PROSITE-ProRule" id="PRU00169"/>
    </source>
</evidence>
<dbReference type="InterPro" id="IPR036388">
    <property type="entry name" value="WH-like_DNA-bd_sf"/>
</dbReference>
<dbReference type="Gene3D" id="1.10.10.10">
    <property type="entry name" value="Winged helix-like DNA-binding domain superfamily/Winged helix DNA-binding domain"/>
    <property type="match status" value="1"/>
</dbReference>
<sequence>MHDEFIILADDHPIFRDGMFALVRELLPHSRIASVDTFASAIEVARAGPSPPSMFIVDLFFGGESIASNLGKLREEFLFSSIVVVSMASDKASIDAVMNAGANGFVNKAASPNEIRDLLKAVRNGDVVVNMPFPARTMEAPTISPSPSPNLSQRQIDVLHLIADGRTNKEIAILLGISPFTVRIHVSAIFRTLGTTTRAGAVARGIALGLVPTSQTSTE</sequence>
<dbReference type="RefSeq" id="WP_075640395.1">
    <property type="nucleotide sequence ID" value="NZ_MKIM01000028.1"/>
</dbReference>
<keyword evidence="2" id="KW-0238">DNA-binding</keyword>
<evidence type="ECO:0000256" key="1">
    <source>
        <dbReference type="ARBA" id="ARBA00022553"/>
    </source>
</evidence>
<dbReference type="SUPFAM" id="SSF46894">
    <property type="entry name" value="C-terminal effector domain of the bipartite response regulators"/>
    <property type="match status" value="1"/>
</dbReference>
<keyword evidence="7" id="KW-1185">Reference proteome</keyword>
<name>A0A1Q8ZMT0_9HYPH</name>
<dbReference type="PANTHER" id="PTHR45566">
    <property type="entry name" value="HTH-TYPE TRANSCRIPTIONAL REGULATOR YHJB-RELATED"/>
    <property type="match status" value="1"/>
</dbReference>
<dbReference type="InterPro" id="IPR016032">
    <property type="entry name" value="Sig_transdc_resp-reg_C-effctor"/>
</dbReference>
<dbReference type="Pfam" id="PF00196">
    <property type="entry name" value="GerE"/>
    <property type="match status" value="1"/>
</dbReference>
<dbReference type="InterPro" id="IPR051015">
    <property type="entry name" value="EvgA-like"/>
</dbReference>
<feature type="modified residue" description="4-aspartylphosphate" evidence="3">
    <location>
        <position position="58"/>
    </location>
</feature>
<accession>A0A1Q8ZMT0</accession>
<dbReference type="GO" id="GO:0006355">
    <property type="term" value="P:regulation of DNA-templated transcription"/>
    <property type="evidence" value="ECO:0007669"/>
    <property type="project" value="InterPro"/>
</dbReference>
<dbReference type="GO" id="GO:0000160">
    <property type="term" value="P:phosphorelay signal transduction system"/>
    <property type="evidence" value="ECO:0007669"/>
    <property type="project" value="InterPro"/>
</dbReference>
<evidence type="ECO:0000313" key="7">
    <source>
        <dbReference type="Proteomes" id="UP000186894"/>
    </source>
</evidence>
<keyword evidence="1 3" id="KW-0597">Phosphoprotein</keyword>
<gene>
    <name evidence="6" type="ORF">BJF95_19180</name>
</gene>
<feature type="domain" description="Response regulatory" evidence="5">
    <location>
        <begin position="5"/>
        <end position="123"/>
    </location>
</feature>
<dbReference type="STRING" id="1867956.BJF95_19180"/>
<evidence type="ECO:0000256" key="2">
    <source>
        <dbReference type="ARBA" id="ARBA00023125"/>
    </source>
</evidence>
<comment type="caution">
    <text evidence="6">The sequence shown here is derived from an EMBL/GenBank/DDBJ whole genome shotgun (WGS) entry which is preliminary data.</text>
</comment>
<dbReference type="Proteomes" id="UP000186894">
    <property type="component" value="Unassembled WGS sequence"/>
</dbReference>
<protein>
    <recommendedName>
        <fullName evidence="8">DNA-binding response regulator</fullName>
    </recommendedName>
</protein>
<evidence type="ECO:0000259" key="4">
    <source>
        <dbReference type="PROSITE" id="PS50043"/>
    </source>
</evidence>
<dbReference type="PROSITE" id="PS50110">
    <property type="entry name" value="RESPONSE_REGULATORY"/>
    <property type="match status" value="1"/>
</dbReference>
<dbReference type="InterPro" id="IPR001789">
    <property type="entry name" value="Sig_transdc_resp-reg_receiver"/>
</dbReference>
<dbReference type="AlphaFoldDB" id="A0A1Q8ZMT0"/>
<dbReference type="Gene3D" id="3.40.50.2300">
    <property type="match status" value="1"/>
</dbReference>